<name>T2M8B0_HYDVU</name>
<accession>T2M8B0</accession>
<dbReference type="GO" id="GO:0005829">
    <property type="term" value="C:cytosol"/>
    <property type="evidence" value="ECO:0007669"/>
    <property type="project" value="TreeGrafter"/>
</dbReference>
<dbReference type="FunFam" id="3.30.30.30:FF:000002">
    <property type="entry name" value="Heat shock 70 kDa protein 4"/>
    <property type="match status" value="1"/>
</dbReference>
<dbReference type="OrthoDB" id="434160at2759"/>
<dbReference type="FunFam" id="3.30.420.40:FF:000495">
    <property type="entry name" value="Heat shock protein 4b"/>
    <property type="match status" value="1"/>
</dbReference>
<dbReference type="InterPro" id="IPR013126">
    <property type="entry name" value="Hsp_70_fam"/>
</dbReference>
<sequence length="837" mass="94306">MSVVGFDIGNSNCFVAVAKAGGIETVANEYSDRCTPAIVAFNSKQRLVGISAKNQMAMNYMSTISQFKRFIGHKFDEPQMKHEFQFIPNKVVTTENGSVGFQVQYKSETKVFSAEQIVAMLLTELKQTAQENLKIKVTDCVISVPSYFTDFQRRSVLNSAQIAGLNCLKLMNDTTAVALNYGLFKQDLPAADEKSKNVAFVDMGHSSFQVCIASFNKGKIKVLSSASDPNLGGRDFDQRLMHYFADDFIKKYKIDAKRNAKAWLRLESEVEKLKKQMSTNSTNLPLSIECFLDDKDVSSTVNRAQFEEISQDLFARIEAPLKQALQDSGLKAEDIEVVELVGGSMRMPAIQTFVSNVFGKPISTTLNLDEAVARGCAIQCAMLSHTVKVRDIEVMDVATYPITISWDSVRADEQTGEMEVFKKYHSYPFTKMLTFPHRVEPFKFNAFYGKDVVLPNFERKIGEFVVNAAAPTESSDTNKVKVKVKVKLDIHGCFTVSGASMVETLPEPPAEIPKEEPMEAQSNHQPEEAKKGSENVDVNMDSENNSESSAKPETTDKKKQEKKIETKKKTTKTTELSIVKHQAGLSSAELNYLVEVENELISQIRLEKERADARNKIEEYIYKMRDKIHSDYYQNITDTDRDNFSALLSSTENWLYDEGEELHKQVYIDKLAELQKIGNPVADRHIAHANIPAAFELLGTTLTHYKKILDLYSKKDELYNHIDEADMKKVSNQVDEKFAWFNEKMQAMAQCPKHCNPVIYPSQINVEAKLLKDFCDPIVNKPKVKVPPKEPANTQKKANETTKENMETDQTPAANENKEEVHKPNGEVPSNLDMEVD</sequence>
<dbReference type="Gene3D" id="3.90.640.10">
    <property type="entry name" value="Actin, Chain A, domain 4"/>
    <property type="match status" value="1"/>
</dbReference>
<dbReference type="Gene3D" id="3.30.30.30">
    <property type="match status" value="1"/>
</dbReference>
<feature type="compositionally biased region" description="Basic and acidic residues" evidence="4">
    <location>
        <begin position="525"/>
        <end position="534"/>
    </location>
</feature>
<evidence type="ECO:0000313" key="5">
    <source>
        <dbReference type="EMBL" id="CDG68349.1"/>
    </source>
</evidence>
<dbReference type="Pfam" id="PF00012">
    <property type="entry name" value="HSP70"/>
    <property type="match status" value="1"/>
</dbReference>
<dbReference type="CDD" id="cd10228">
    <property type="entry name" value="ASKHA_NBD_HSP70_HSPA4_like"/>
    <property type="match status" value="1"/>
</dbReference>
<dbReference type="PRINTS" id="PR00301">
    <property type="entry name" value="HEATSHOCK70"/>
</dbReference>
<dbReference type="Gene3D" id="1.20.1270.10">
    <property type="match status" value="1"/>
</dbReference>
<evidence type="ECO:0000256" key="2">
    <source>
        <dbReference type="ARBA" id="ARBA00022741"/>
    </source>
</evidence>
<dbReference type="GO" id="GO:0005634">
    <property type="term" value="C:nucleus"/>
    <property type="evidence" value="ECO:0007669"/>
    <property type="project" value="TreeGrafter"/>
</dbReference>
<evidence type="ECO:0000256" key="3">
    <source>
        <dbReference type="ARBA" id="ARBA00022840"/>
    </source>
</evidence>
<gene>
    <name evidence="5" type="primary">HSPH1</name>
</gene>
<dbReference type="InterPro" id="IPR029047">
    <property type="entry name" value="HSP70_peptide-bd_sf"/>
</dbReference>
<evidence type="ECO:0000256" key="1">
    <source>
        <dbReference type="ARBA" id="ARBA00007381"/>
    </source>
</evidence>
<dbReference type="GO" id="GO:0005524">
    <property type="term" value="F:ATP binding"/>
    <property type="evidence" value="ECO:0007669"/>
    <property type="project" value="UniProtKB-KW"/>
</dbReference>
<dbReference type="FunFam" id="3.90.640.10:FF:000004">
    <property type="entry name" value="Heat shock 70 kDa protein 4"/>
    <property type="match status" value="1"/>
</dbReference>
<feature type="compositionally biased region" description="Basic and acidic residues" evidence="4">
    <location>
        <begin position="553"/>
        <end position="568"/>
    </location>
</feature>
<dbReference type="SUPFAM" id="SSF100920">
    <property type="entry name" value="Heat shock protein 70kD (HSP70), peptide-binding domain"/>
    <property type="match status" value="1"/>
</dbReference>
<reference evidence="5" key="1">
    <citation type="journal article" date="2013" name="Genome Biol. Evol.">
        <title>Punctuated emergences of genetic and phenotypic innovations in eumetazoan, bilaterian, euteleostome, and hominidae ancestors.</title>
        <authorList>
            <person name="Wenger Y."/>
            <person name="Galliot B."/>
        </authorList>
    </citation>
    <scope>NUCLEOTIDE SEQUENCE</scope>
    <source>
        <tissue evidence="5">Whole animals</tissue>
    </source>
</reference>
<dbReference type="GeneID" id="100202835"/>
<dbReference type="Gene3D" id="3.30.420.40">
    <property type="match status" value="2"/>
</dbReference>
<feature type="compositionally biased region" description="Basic and acidic residues" evidence="4">
    <location>
        <begin position="816"/>
        <end position="825"/>
    </location>
</feature>
<keyword evidence="5" id="KW-0346">Stress response</keyword>
<organism evidence="5">
    <name type="scientific">Hydra vulgaris</name>
    <name type="common">Hydra</name>
    <name type="synonym">Hydra attenuata</name>
    <dbReference type="NCBI Taxonomy" id="6087"/>
    <lineage>
        <taxon>Eukaryota</taxon>
        <taxon>Metazoa</taxon>
        <taxon>Cnidaria</taxon>
        <taxon>Hydrozoa</taxon>
        <taxon>Hydroidolina</taxon>
        <taxon>Anthoathecata</taxon>
        <taxon>Aplanulata</taxon>
        <taxon>Hydridae</taxon>
        <taxon>Hydra</taxon>
    </lineage>
</organism>
<evidence type="ECO:0000256" key="4">
    <source>
        <dbReference type="SAM" id="MobiDB-lite"/>
    </source>
</evidence>
<dbReference type="OMA" id="WEQSPEI"/>
<proteinExistence type="evidence at transcript level"/>
<dbReference type="KEGG" id="hmg:100202835"/>
<dbReference type="SUPFAM" id="SSF53067">
    <property type="entry name" value="Actin-like ATPase domain"/>
    <property type="match status" value="2"/>
</dbReference>
<dbReference type="SUPFAM" id="SSF100934">
    <property type="entry name" value="Heat shock protein 70kD (HSP70), C-terminal subdomain"/>
    <property type="match status" value="2"/>
</dbReference>
<dbReference type="PANTHER" id="PTHR45639:SF4">
    <property type="entry name" value="HSC70CB, ISOFORM G"/>
    <property type="match status" value="1"/>
</dbReference>
<keyword evidence="2" id="KW-0547">Nucleotide-binding</keyword>
<feature type="compositionally biased region" description="Basic and acidic residues" evidence="4">
    <location>
        <begin position="797"/>
        <end position="806"/>
    </location>
</feature>
<dbReference type="FunFam" id="1.20.1270.10:FF:000002">
    <property type="entry name" value="Heat shock 70 kDa protein 4"/>
    <property type="match status" value="1"/>
</dbReference>
<dbReference type="Gene3D" id="2.60.34.10">
    <property type="entry name" value="Substrate Binding Domain Of DNAk, Chain A, domain 1"/>
    <property type="match status" value="1"/>
</dbReference>
<keyword evidence="3" id="KW-0067">ATP-binding</keyword>
<feature type="region of interest" description="Disordered" evidence="4">
    <location>
        <begin position="502"/>
        <end position="572"/>
    </location>
</feature>
<dbReference type="InterPro" id="IPR043129">
    <property type="entry name" value="ATPase_NBD"/>
</dbReference>
<dbReference type="EMBL" id="HAAD01002117">
    <property type="protein sequence ID" value="CDG68349.1"/>
    <property type="molecule type" value="mRNA"/>
</dbReference>
<dbReference type="GO" id="GO:0140662">
    <property type="term" value="F:ATP-dependent protein folding chaperone"/>
    <property type="evidence" value="ECO:0007669"/>
    <property type="project" value="InterPro"/>
</dbReference>
<dbReference type="AlphaFoldDB" id="T2M8B0"/>
<protein>
    <submittedName>
        <fullName evidence="5">Heat shock protein 105 kDa</fullName>
    </submittedName>
</protein>
<dbReference type="PANTHER" id="PTHR45639">
    <property type="entry name" value="HSC70CB, ISOFORM G-RELATED"/>
    <property type="match status" value="1"/>
</dbReference>
<feature type="region of interest" description="Disordered" evidence="4">
    <location>
        <begin position="784"/>
        <end position="837"/>
    </location>
</feature>
<dbReference type="FunFam" id="3.30.420.40:FF:000171">
    <property type="entry name" value="Heat shock 70 kDa protein 4"/>
    <property type="match status" value="1"/>
</dbReference>
<comment type="similarity">
    <text evidence="1">Belongs to the heat shock protein 70 family.</text>
</comment>
<dbReference type="InterPro" id="IPR029048">
    <property type="entry name" value="HSP70_C_sf"/>
</dbReference>